<dbReference type="SUPFAM" id="SSF55073">
    <property type="entry name" value="Nucleotide cyclase"/>
    <property type="match status" value="1"/>
</dbReference>
<evidence type="ECO:0000313" key="4">
    <source>
        <dbReference type="EMBL" id="ORX02709.1"/>
    </source>
</evidence>
<proteinExistence type="predicted"/>
<feature type="domain" description="Guanylate cyclase" evidence="3">
    <location>
        <begin position="47"/>
        <end position="178"/>
    </location>
</feature>
<dbReference type="Gene3D" id="3.30.70.1230">
    <property type="entry name" value="Nucleotide cyclase"/>
    <property type="match status" value="1"/>
</dbReference>
<dbReference type="InterPro" id="IPR001054">
    <property type="entry name" value="A/G_cyclase"/>
</dbReference>
<dbReference type="GO" id="GO:0005737">
    <property type="term" value="C:cytoplasm"/>
    <property type="evidence" value="ECO:0007669"/>
    <property type="project" value="TreeGrafter"/>
</dbReference>
<dbReference type="OrthoDB" id="5476461at2"/>
<evidence type="ECO:0000256" key="1">
    <source>
        <dbReference type="ARBA" id="ARBA00022741"/>
    </source>
</evidence>
<dbReference type="GO" id="GO:0004016">
    <property type="term" value="F:adenylate cyclase activity"/>
    <property type="evidence" value="ECO:0007669"/>
    <property type="project" value="UniProtKB-ARBA"/>
</dbReference>
<accession>A0A1X2EI23</accession>
<dbReference type="Pfam" id="PF13191">
    <property type="entry name" value="AAA_16"/>
    <property type="match status" value="1"/>
</dbReference>
<dbReference type="EMBL" id="LQPW01000086">
    <property type="protein sequence ID" value="ORX02709.1"/>
    <property type="molecule type" value="Genomic_DNA"/>
</dbReference>
<gene>
    <name evidence="4" type="ORF">AWC27_28535</name>
</gene>
<keyword evidence="1" id="KW-0547">Nucleotide-binding</keyword>
<comment type="caution">
    <text evidence="4">The sequence shown here is derived from an EMBL/GenBank/DDBJ whole genome shotgun (WGS) entry which is preliminary data.</text>
</comment>
<dbReference type="PROSITE" id="PS50125">
    <property type="entry name" value="GUANYLATE_CYCLASE_2"/>
    <property type="match status" value="1"/>
</dbReference>
<dbReference type="GO" id="GO:0035556">
    <property type="term" value="P:intracellular signal transduction"/>
    <property type="evidence" value="ECO:0007669"/>
    <property type="project" value="InterPro"/>
</dbReference>
<evidence type="ECO:0000313" key="5">
    <source>
        <dbReference type="Proteomes" id="UP000193317"/>
    </source>
</evidence>
<dbReference type="SMART" id="SM00044">
    <property type="entry name" value="CYCc"/>
    <property type="match status" value="1"/>
</dbReference>
<dbReference type="PANTHER" id="PTHR16305:SF28">
    <property type="entry name" value="GUANYLATE CYCLASE DOMAIN-CONTAINING PROTEIN"/>
    <property type="match status" value="1"/>
</dbReference>
<dbReference type="PANTHER" id="PTHR16305">
    <property type="entry name" value="TESTICULAR SOLUBLE ADENYLYL CYCLASE"/>
    <property type="match status" value="1"/>
</dbReference>
<reference evidence="4 5" key="1">
    <citation type="submission" date="2016-01" db="EMBL/GenBank/DDBJ databases">
        <title>The new phylogeny of the genus Mycobacterium.</title>
        <authorList>
            <person name="Tarcisio F."/>
            <person name="Conor M."/>
            <person name="Antonella G."/>
            <person name="Elisabetta G."/>
            <person name="Giulia F.S."/>
            <person name="Sara T."/>
            <person name="Anna F."/>
            <person name="Clotilde B."/>
            <person name="Roberto B."/>
            <person name="Veronica D.S."/>
            <person name="Fabio R."/>
            <person name="Monica P."/>
            <person name="Olivier J."/>
            <person name="Enrico T."/>
            <person name="Nicola S."/>
        </authorList>
    </citation>
    <scope>NUCLEOTIDE SEQUENCE [LARGE SCALE GENOMIC DNA]</scope>
    <source>
        <strain evidence="4 5">DSM 44166</strain>
    </source>
</reference>
<organism evidence="4 5">
    <name type="scientific">Mycobacterium szulgai</name>
    <dbReference type="NCBI Taxonomy" id="1787"/>
    <lineage>
        <taxon>Bacteria</taxon>
        <taxon>Bacillati</taxon>
        <taxon>Actinomycetota</taxon>
        <taxon>Actinomycetes</taxon>
        <taxon>Mycobacteriales</taxon>
        <taxon>Mycobacteriaceae</taxon>
        <taxon>Mycobacterium</taxon>
    </lineage>
</organism>
<name>A0A1X2EI23_MYCSZ</name>
<dbReference type="CDD" id="cd07302">
    <property type="entry name" value="CHD"/>
    <property type="match status" value="1"/>
</dbReference>
<dbReference type="Proteomes" id="UP000193317">
    <property type="component" value="Unassembled WGS sequence"/>
</dbReference>
<dbReference type="GO" id="GO:0005524">
    <property type="term" value="F:ATP binding"/>
    <property type="evidence" value="ECO:0007669"/>
    <property type="project" value="UniProtKB-KW"/>
</dbReference>
<dbReference type="InterPro" id="IPR029787">
    <property type="entry name" value="Nucleotide_cyclase"/>
</dbReference>
<sequence length="1064" mass="113540">MTSDPRSLTASTCRACGLSLREGARFCDGCGSPTSSTPAPAEYKQVTVLFADVVGSMQLAAKLGPERLRELMTEIFDRSASEVQRYGGTVDKFTGDGIMAVFGAPVALEDHALRACLAALGIQNKIHHFAEEVERHDDVELRLRIGLNSGQVIAGEIGSGPSGYTAIGEQVGMAQRMESAAPPGGVMISESTALLVEHAADLGDSELVQIKGATGPVPARRLLALGGGRTQRRESTLVGRSWELTSLGGILEQSIGGAGCVAGVVGPPGIGKSRTVAEAVRLATGRGVEVFSTYCESHTCDVPFHVVVRLLRTVFGISDVAHDAARMAVRVRIPGANPDDLLLLDDLLGIGDTAAALPSITPDARRRRLAALLNAAALARTRPAVYVIEDAHWIDEASEAMLAEFVTVVPQTPSLVLITYRPEYQGALSRSPGGHTIALAPLSTAHTSALVGELLGDHASVAGLTSQITEQALGNPFFAEEITRDLAGRGVLHGEPGRYACREATATITLPSTLQATIAARIDRLEIGVKQTLYAGAIIGARFTSDVLDAVVGGTDGLAAALEDLLRLELIDQVRFTPRPEYAFRHPMVRTVAYQSQLKTERAEKHRRLATVIEQRNPESADQNAALIAEHREAAGDLDVAFGWHMRAGAWSHHRDLVSARTSWQRAGQVADRLPDDHAARTRMQLQARTLLCATAFLAGHCPSDTDFAELRELCALAEDRVSLAMGMSGVVMALATSGRTREAAELAGEFSELVDSIGDPTLTVGLFYAGTYAKMEGGALRDGMRWARRAIELADGDPRKGNLVFGSPLAIAMGITGFCKMCLGMAGWQADADAAITLAAPIDHTVHVMTIMWKYVLAIPFGAMASDATALQTTADALWIAEQTGDEFVLGFARLAHGFAQLHHGDGHREKGIALLTQARDSVARQRFVGMALQIIEPELAREKARNGDLDGAIELARSVVDRSYSSGEMIWRWLAVTALVEALVAHGTDADLQEALASIDRLAAVPTDEGFLLHELPLLRLRGLVARAQGDTAGHDEFMARFRARAIEVGFEPLAARAAPRE</sequence>
<keyword evidence="2" id="KW-0067">ATP-binding</keyword>
<dbReference type="InterPro" id="IPR041664">
    <property type="entry name" value="AAA_16"/>
</dbReference>
<dbReference type="InterPro" id="IPR027417">
    <property type="entry name" value="P-loop_NTPase"/>
</dbReference>
<dbReference type="Pfam" id="PF00211">
    <property type="entry name" value="Guanylate_cyc"/>
    <property type="match status" value="1"/>
</dbReference>
<dbReference type="SUPFAM" id="SSF52540">
    <property type="entry name" value="P-loop containing nucleoside triphosphate hydrolases"/>
    <property type="match status" value="1"/>
</dbReference>
<evidence type="ECO:0000259" key="3">
    <source>
        <dbReference type="PROSITE" id="PS50125"/>
    </source>
</evidence>
<keyword evidence="5" id="KW-1185">Reference proteome</keyword>
<dbReference type="AlphaFoldDB" id="A0A1X2EI23"/>
<protein>
    <recommendedName>
        <fullName evidence="3">Guanylate cyclase domain-containing protein</fullName>
    </recommendedName>
</protein>
<dbReference type="RefSeq" id="WP_085670999.1">
    <property type="nucleotide sequence ID" value="NZ_LQPW01000086.1"/>
</dbReference>
<evidence type="ECO:0000256" key="2">
    <source>
        <dbReference type="ARBA" id="ARBA00022840"/>
    </source>
</evidence>
<dbReference type="GO" id="GO:0009190">
    <property type="term" value="P:cyclic nucleotide biosynthetic process"/>
    <property type="evidence" value="ECO:0007669"/>
    <property type="project" value="InterPro"/>
</dbReference>